<proteinExistence type="predicted"/>
<name>A0ACB7ZX91_9AGAM</name>
<comment type="caution">
    <text evidence="1">The sequence shown here is derived from an EMBL/GenBank/DDBJ whole genome shotgun (WGS) entry which is preliminary data.</text>
</comment>
<keyword evidence="2" id="KW-1185">Reference proteome</keyword>
<sequence length="252" mass="27739">MSAAPFPPFPISGITIPTTPIVLAALEYSRAHTTVATVNHCLRSAAFALILARKDPTYASVDPETIALCTILHDMGWATTKGLLSKDKRFEVDGANIARDFIQAEIARAAADRDESRGKALEAKFDEHRIQLIWDAIALHMTPSIAAHKQKEVALTASGILGDFVGPHHPSGMITVEEFKEVVRAFPRAGYREEIPRNTCAMCVEKPETTYDNAVGELGLKLGVEGYKEKWEHNRMSDMLLGSLEMCEQYEG</sequence>
<gene>
    <name evidence="1" type="ORF">BJ138DRAFT_1164156</name>
</gene>
<dbReference type="Proteomes" id="UP000790377">
    <property type="component" value="Unassembled WGS sequence"/>
</dbReference>
<organism evidence="1 2">
    <name type="scientific">Hygrophoropsis aurantiaca</name>
    <dbReference type="NCBI Taxonomy" id="72124"/>
    <lineage>
        <taxon>Eukaryota</taxon>
        <taxon>Fungi</taxon>
        <taxon>Dikarya</taxon>
        <taxon>Basidiomycota</taxon>
        <taxon>Agaricomycotina</taxon>
        <taxon>Agaricomycetes</taxon>
        <taxon>Agaricomycetidae</taxon>
        <taxon>Boletales</taxon>
        <taxon>Coniophorineae</taxon>
        <taxon>Hygrophoropsidaceae</taxon>
        <taxon>Hygrophoropsis</taxon>
    </lineage>
</organism>
<evidence type="ECO:0000313" key="1">
    <source>
        <dbReference type="EMBL" id="KAH7905754.1"/>
    </source>
</evidence>
<evidence type="ECO:0000313" key="2">
    <source>
        <dbReference type="Proteomes" id="UP000790377"/>
    </source>
</evidence>
<accession>A0ACB7ZX91</accession>
<protein>
    <submittedName>
        <fullName evidence="1">Uncharacterized protein</fullName>
    </submittedName>
</protein>
<reference evidence="1" key="1">
    <citation type="journal article" date="2021" name="New Phytol.">
        <title>Evolutionary innovations through gain and loss of genes in the ectomycorrhizal Boletales.</title>
        <authorList>
            <person name="Wu G."/>
            <person name="Miyauchi S."/>
            <person name="Morin E."/>
            <person name="Kuo A."/>
            <person name="Drula E."/>
            <person name="Varga T."/>
            <person name="Kohler A."/>
            <person name="Feng B."/>
            <person name="Cao Y."/>
            <person name="Lipzen A."/>
            <person name="Daum C."/>
            <person name="Hundley H."/>
            <person name="Pangilinan J."/>
            <person name="Johnson J."/>
            <person name="Barry K."/>
            <person name="LaButti K."/>
            <person name="Ng V."/>
            <person name="Ahrendt S."/>
            <person name="Min B."/>
            <person name="Choi I.G."/>
            <person name="Park H."/>
            <person name="Plett J.M."/>
            <person name="Magnuson J."/>
            <person name="Spatafora J.W."/>
            <person name="Nagy L.G."/>
            <person name="Henrissat B."/>
            <person name="Grigoriev I.V."/>
            <person name="Yang Z.L."/>
            <person name="Xu J."/>
            <person name="Martin F.M."/>
        </authorList>
    </citation>
    <scope>NUCLEOTIDE SEQUENCE</scope>
    <source>
        <strain evidence="1">ATCC 28755</strain>
    </source>
</reference>
<dbReference type="EMBL" id="MU268129">
    <property type="protein sequence ID" value="KAH7905754.1"/>
    <property type="molecule type" value="Genomic_DNA"/>
</dbReference>